<evidence type="ECO:0000256" key="8">
    <source>
        <dbReference type="ARBA" id="ARBA00022679"/>
    </source>
</evidence>
<comment type="pathway">
    <text evidence="3">Protein modification; protein ubiquitination.</text>
</comment>
<dbReference type="InterPro" id="IPR054477">
    <property type="entry name" value="LTN1_E3_ligase_6th"/>
</dbReference>
<dbReference type="InterPro" id="IPR013083">
    <property type="entry name" value="Znf_RING/FYVE/PHD"/>
</dbReference>
<evidence type="ECO:0000313" key="17">
    <source>
        <dbReference type="EMBL" id="EWM25817.1"/>
    </source>
</evidence>
<evidence type="ECO:0000256" key="12">
    <source>
        <dbReference type="ARBA" id="ARBA00022786"/>
    </source>
</evidence>
<comment type="similarity">
    <text evidence="4">Belongs to the LTN1 family.</text>
</comment>
<comment type="catalytic activity">
    <reaction evidence="1">
        <text>S-ubiquitinyl-[E2 ubiquitin-conjugating enzyme]-L-cysteine + [acceptor protein]-L-lysine = [E2 ubiquitin-conjugating enzyme]-L-cysteine + N(6)-ubiquitinyl-[acceptor protein]-L-lysine.</text>
        <dbReference type="EC" id="2.3.2.27"/>
    </reaction>
</comment>
<keyword evidence="12" id="KW-0833">Ubl conjugation pathway</keyword>
<dbReference type="GO" id="GO:1990116">
    <property type="term" value="P:ribosome-associated ubiquitin-dependent protein catabolic process"/>
    <property type="evidence" value="ECO:0007669"/>
    <property type="project" value="InterPro"/>
</dbReference>
<keyword evidence="18" id="KW-1185">Reference proteome</keyword>
<keyword evidence="10" id="KW-0677">Repeat</keyword>
<dbReference type="GO" id="GO:0072344">
    <property type="term" value="P:rescue of stalled ribosome"/>
    <property type="evidence" value="ECO:0007669"/>
    <property type="project" value="TreeGrafter"/>
</dbReference>
<evidence type="ECO:0000256" key="14">
    <source>
        <dbReference type="PROSITE-ProRule" id="PRU00175"/>
    </source>
</evidence>
<dbReference type="PROSITE" id="PS50089">
    <property type="entry name" value="ZF_RING_2"/>
    <property type="match status" value="1"/>
</dbReference>
<evidence type="ECO:0000256" key="4">
    <source>
        <dbReference type="ARBA" id="ARBA00007997"/>
    </source>
</evidence>
<dbReference type="FunFam" id="3.30.40.10:FF:000038">
    <property type="entry name" value="E3 ubiquitin-protein ligase listerin"/>
    <property type="match status" value="1"/>
</dbReference>
<reference evidence="17 18" key="1">
    <citation type="journal article" date="2014" name="Mol. Plant">
        <title>Chromosome Scale Genome Assembly and Transcriptome Profiling of Nannochloropsis gaditana in Nitrogen Depletion.</title>
        <authorList>
            <person name="Corteggiani Carpinelli E."/>
            <person name="Telatin A."/>
            <person name="Vitulo N."/>
            <person name="Forcato C."/>
            <person name="D'Angelo M."/>
            <person name="Schiavon R."/>
            <person name="Vezzi A."/>
            <person name="Giacometti G.M."/>
            <person name="Morosinotto T."/>
            <person name="Valle G."/>
        </authorList>
    </citation>
    <scope>NUCLEOTIDE SEQUENCE [LARGE SCALE GENOMIC DNA]</scope>
    <source>
        <strain evidence="17 18">B-31</strain>
    </source>
</reference>
<dbReference type="InterPro" id="IPR039804">
    <property type="entry name" value="RING-CH-C4HC3_LTN1"/>
</dbReference>
<dbReference type="GO" id="GO:1990112">
    <property type="term" value="C:RQC complex"/>
    <property type="evidence" value="ECO:0007669"/>
    <property type="project" value="InterPro"/>
</dbReference>
<dbReference type="Pfam" id="PF22958">
    <property type="entry name" value="Ltn1_1st"/>
    <property type="match status" value="1"/>
</dbReference>
<dbReference type="UniPathway" id="UPA00143"/>
<evidence type="ECO:0000256" key="2">
    <source>
        <dbReference type="ARBA" id="ARBA00004514"/>
    </source>
</evidence>
<keyword evidence="7" id="KW-0963">Cytoplasm</keyword>
<gene>
    <name evidence="17" type="ORF">Naga_100021g66</name>
</gene>
<dbReference type="InterPro" id="IPR054478">
    <property type="entry name" value="LTN1_UBC"/>
</dbReference>
<dbReference type="OrthoDB" id="6108at2759"/>
<proteinExistence type="inferred from homology"/>
<dbReference type="GO" id="GO:0016567">
    <property type="term" value="P:protein ubiquitination"/>
    <property type="evidence" value="ECO:0007669"/>
    <property type="project" value="UniProtKB-UniPathway"/>
</dbReference>
<dbReference type="SUPFAM" id="SSF48371">
    <property type="entry name" value="ARM repeat"/>
    <property type="match status" value="1"/>
</dbReference>
<evidence type="ECO:0000256" key="9">
    <source>
        <dbReference type="ARBA" id="ARBA00022723"/>
    </source>
</evidence>
<dbReference type="InterPro" id="IPR039795">
    <property type="entry name" value="LTN1/Rkr1"/>
</dbReference>
<dbReference type="InterPro" id="IPR054476">
    <property type="entry name" value="Ltn1_N"/>
</dbReference>
<evidence type="ECO:0000256" key="13">
    <source>
        <dbReference type="ARBA" id="ARBA00022833"/>
    </source>
</evidence>
<dbReference type="CDD" id="cd16491">
    <property type="entry name" value="RING-CH-C4HC3_LTN1"/>
    <property type="match status" value="1"/>
</dbReference>
<feature type="compositionally biased region" description="Low complexity" evidence="15">
    <location>
        <begin position="307"/>
        <end position="323"/>
    </location>
</feature>
<dbReference type="Proteomes" id="UP000019335">
    <property type="component" value="Chromosome 10"/>
</dbReference>
<name>W7TI83_9STRA</name>
<dbReference type="GO" id="GO:0061630">
    <property type="term" value="F:ubiquitin protein ligase activity"/>
    <property type="evidence" value="ECO:0007669"/>
    <property type="project" value="UniProtKB-EC"/>
</dbReference>
<protein>
    <recommendedName>
        <fullName evidence="6">E3 ubiquitin-protein ligase listerin</fullName>
        <ecNumber evidence="5">2.3.2.27</ecNumber>
    </recommendedName>
</protein>
<dbReference type="EMBL" id="AZIL01000830">
    <property type="protein sequence ID" value="EWM25817.1"/>
    <property type="molecule type" value="Genomic_DNA"/>
</dbReference>
<comment type="caution">
    <text evidence="17">The sequence shown here is derived from an EMBL/GenBank/DDBJ whole genome shotgun (WGS) entry which is preliminary data.</text>
</comment>
<evidence type="ECO:0000256" key="10">
    <source>
        <dbReference type="ARBA" id="ARBA00022737"/>
    </source>
</evidence>
<evidence type="ECO:0000256" key="15">
    <source>
        <dbReference type="SAM" id="MobiDB-lite"/>
    </source>
</evidence>
<dbReference type="GO" id="GO:0005829">
    <property type="term" value="C:cytosol"/>
    <property type="evidence" value="ECO:0007669"/>
    <property type="project" value="UniProtKB-SubCell"/>
</dbReference>
<feature type="compositionally biased region" description="Polar residues" evidence="15">
    <location>
        <begin position="53"/>
        <end position="63"/>
    </location>
</feature>
<dbReference type="PANTHER" id="PTHR12389">
    <property type="entry name" value="ZINC FINGER PROTEIN 294"/>
    <property type="match status" value="1"/>
</dbReference>
<dbReference type="EC" id="2.3.2.27" evidence="5"/>
<dbReference type="PANTHER" id="PTHR12389:SF0">
    <property type="entry name" value="E3 UBIQUITIN-PROTEIN LIGASE LISTERIN"/>
    <property type="match status" value="1"/>
</dbReference>
<dbReference type="GO" id="GO:0043023">
    <property type="term" value="F:ribosomal large subunit binding"/>
    <property type="evidence" value="ECO:0007669"/>
    <property type="project" value="TreeGrafter"/>
</dbReference>
<keyword evidence="8" id="KW-0808">Transferase</keyword>
<feature type="region of interest" description="Disordered" evidence="15">
    <location>
        <begin position="292"/>
        <end position="324"/>
    </location>
</feature>
<comment type="subcellular location">
    <subcellularLocation>
        <location evidence="2">Cytoplasm</location>
        <location evidence="2">Cytosol</location>
    </subcellularLocation>
</comment>
<dbReference type="Pfam" id="PF23009">
    <property type="entry name" value="UBC_like"/>
    <property type="match status" value="1"/>
</dbReference>
<evidence type="ECO:0000256" key="5">
    <source>
        <dbReference type="ARBA" id="ARBA00012483"/>
    </source>
</evidence>
<evidence type="ECO:0000313" key="18">
    <source>
        <dbReference type="Proteomes" id="UP000019335"/>
    </source>
</evidence>
<evidence type="ECO:0000259" key="16">
    <source>
        <dbReference type="PROSITE" id="PS50089"/>
    </source>
</evidence>
<evidence type="ECO:0000256" key="1">
    <source>
        <dbReference type="ARBA" id="ARBA00000900"/>
    </source>
</evidence>
<evidence type="ECO:0000256" key="11">
    <source>
        <dbReference type="ARBA" id="ARBA00022771"/>
    </source>
</evidence>
<dbReference type="Pfam" id="PF22999">
    <property type="entry name" value="LTN1_E3_ligase_6th"/>
    <property type="match status" value="1"/>
</dbReference>
<accession>W7TI83</accession>
<keyword evidence="9" id="KW-0479">Metal-binding</keyword>
<feature type="domain" description="RING-type" evidence="16">
    <location>
        <begin position="2052"/>
        <end position="2099"/>
    </location>
</feature>
<evidence type="ECO:0000256" key="3">
    <source>
        <dbReference type="ARBA" id="ARBA00004906"/>
    </source>
</evidence>
<dbReference type="Gene3D" id="3.30.40.10">
    <property type="entry name" value="Zinc/RING finger domain, C3HC4 (zinc finger)"/>
    <property type="match status" value="1"/>
</dbReference>
<dbReference type="InterPro" id="IPR001841">
    <property type="entry name" value="Znf_RING"/>
</dbReference>
<organism evidence="17 18">
    <name type="scientific">Nannochloropsis gaditana</name>
    <dbReference type="NCBI Taxonomy" id="72520"/>
    <lineage>
        <taxon>Eukaryota</taxon>
        <taxon>Sar</taxon>
        <taxon>Stramenopiles</taxon>
        <taxon>Ochrophyta</taxon>
        <taxon>Eustigmatophyceae</taxon>
        <taxon>Eustigmatales</taxon>
        <taxon>Monodopsidaceae</taxon>
        <taxon>Nannochloropsis</taxon>
    </lineage>
</organism>
<sequence length="2104" mass="232886">MGKDRVKDRKKTHASSSSAASSLLSRTSFIGFSDVTSSSTTDGGGFTGGDARVNTQLTSSPSLEGSVVGRTITTSSSRVYDDNISPTPFYTGGDADLLVVFKRLGKKDAMTKHKALLELARLIKSSGSELSSSVVEGLLPYWVHVYPRLVLLENDRRVREVLFSTTLPALFARDRKSMVRVLGPHLIGPWWLAMRDSQKEVANAANRAFVTIFPKDLRRSDILIESAPVIIGYLHTNLRLTREEVALDMSDSARSSTDETEERLERICVCSLTALAALLMALDQETLSRLAGTVSTEEAPDPNPARGGAPTAAPSLATPASGPNSIFVEGHSESLTEVIKDEAMWKFLQDPRPFVRRAAYRLLAAVAGQAGSAMGHRGQADMVAQQICKMLGERERGNFPAMWEGILVFLRHFPETLTSALDCKAQLFPRLLKLVRASFCGAAQVSCPSLLPFVASVPPALSRAFSVDLLGSLWTGASADKHDGEEPYMVAIIEIATYMLIRQPCQDAEEHLVANKKELERSIGPLDGNNAGLVFVREILRALARVLAREARSGQPQAFQALLTALVQFNNAGMERGGRRHCLFLDFDDCFWRGVQVVALRVLGIDDQTSDASDYNEALSLIPEAGPWQVESRSVWLSKLLVDCYERGASPGATGQGRVETTLYFLFWQCVLQCQARDQYKATLLPYLSFMKPIVSLIPLERLFAVSPSPPYASSSSLVLYFLLPTLEKQMDLIDVKGSKAVVKYLVAITTIVNSWLGEEGHWQELLGTLTRNVDIKRTGRLEFLSETFDSLSTTYELARTSLIAHGCPENSLNLTLLVSDALAPYVREIIETDDVGKRNDETVAFLASCLGVRRSGDYKAGEGDKPQFDLTSEEIKSQLRQPQLDSSAIGRLVERTLARGSHVGLEAFMLALDHHDAGRSILGAVREKVPAILSSAFKNIGPSVDVRIASILSLAPREDAMETEEDQDEGQNLHQLETYIFRRHVTKWLHSLLAQGRRVDHEQDWAEIFIRLAEILASASLEPPSIFLPILLLESGLADIYLWDSAATEPVLRAHMWRYLQAVVHALEEDRSLQAAFDVKMFLARSGPLLHAILSAGVVSGENKTIRGPVPGRASFAASRYLSGAPVRTSMPSDAPFQLLFFKSWEDEVDGDAFHSESQVDIEIIQNLSRIVGKQLEIIAISSSWTDAYLLSRLISVFEAAFTREKGTFTPGQVNERAFGRVVLPKEQTRSFDSPDDLKMGMEVWYRDRHMPASIADSAPDRAWMRGNIVGIHRDDIEKYFTVKKIDGGETQMEFERLRRAKPMDISGLVAGVCEGLPDLQFASAASISASAMFQKTSKQLSDVCGLLMSILTPYLECAATTCSKVVLAWSLGEVLRGLQAIISPLHSDAVLRSEVDVWMQKMQNKWFGIAESALEQAEKERATPESQWAVVTSSLYLLAGFPSLSMARASILWSALIRIGLVTHASHGKSKENLALSSGNGTKSRVSVIPVNMFEMVQVATLFWTVGLSKTCREQVACRQALEEMWTNSAVGTCMTESPSAFLAAVDVGLQTVLETGGLDLLPATKASLFRLALHGFTTTTKIKQSTAQTTVMSALRYEICIRCRLLAVMLIPFDNCDLEWTTQIYEMKSSSGGLELNMTLWSTDVDTLLQILESDGYPISSSFHMGAFHLLRPYLRSVTEMDDDSDDGDVSTFADFLPLLENERAKTVANDASERKDMLRDVRIVARRLMPRFHRMLSLWVAPLDAELVHSQILEPHPTQRLACLLKWEGLLEMLGGDEGEDGMPTESLNGYRQGLFQAIMTWLLFLEHVEAVALSPSLRDAYSTYVSLLDSLPVLLLACFRILGRRVGSSADLVSSRYDLQDLWATSHKLESGTGSSATNGHDIRRLVAYVVVRTIVTFPALVRKWWSSDSERWLTSSVFKFVEEYASGRIVQREIDLIHAKSRGYECPWGGGEDEIAVRGSTITREVTAHYLKDDCTLEILLRLPLAYPLRNVEVECTRSLGVSADKLNRWQLQIITLLSMRDGSIVDAVALWVKNLQREFEGMGPCPICMSIIEARNLSLPERECRTCHNRFHNSCILKWFATSGKNRCVLCQQPTIG</sequence>
<feature type="region of interest" description="Disordered" evidence="15">
    <location>
        <begin position="37"/>
        <end position="65"/>
    </location>
</feature>
<dbReference type="SUPFAM" id="SSF57850">
    <property type="entry name" value="RING/U-box"/>
    <property type="match status" value="1"/>
</dbReference>
<evidence type="ECO:0000256" key="6">
    <source>
        <dbReference type="ARBA" id="ARBA00017157"/>
    </source>
</evidence>
<dbReference type="InterPro" id="IPR016024">
    <property type="entry name" value="ARM-type_fold"/>
</dbReference>
<dbReference type="GO" id="GO:0008270">
    <property type="term" value="F:zinc ion binding"/>
    <property type="evidence" value="ECO:0007669"/>
    <property type="project" value="UniProtKB-KW"/>
</dbReference>
<keyword evidence="11 14" id="KW-0863">Zinc-finger</keyword>
<keyword evidence="13" id="KW-0862">Zinc</keyword>
<evidence type="ECO:0000256" key="7">
    <source>
        <dbReference type="ARBA" id="ARBA00022490"/>
    </source>
</evidence>